<reference evidence="3" key="1">
    <citation type="submission" date="2020-12" db="EMBL/GenBank/DDBJ databases">
        <title>Clostridium thailandense sp. nov., a novel acetogenic bacterium isolated from peat land soil in Thailand.</title>
        <authorList>
            <person name="Chaikitkaew S."/>
            <person name="Birkeland N.K."/>
        </authorList>
    </citation>
    <scope>NUCLEOTIDE SEQUENCE</scope>
    <source>
        <strain evidence="3">PL3</strain>
    </source>
</reference>
<protein>
    <submittedName>
        <fullName evidence="3">Class I SAM-dependent methyltransferase</fullName>
    </submittedName>
</protein>
<accession>A0A949U0A8</accession>
<comment type="caution">
    <text evidence="3">The sequence shown here is derived from an EMBL/GenBank/DDBJ whole genome shotgun (WGS) entry which is preliminary data.</text>
</comment>
<dbReference type="AlphaFoldDB" id="A0A949U0A8"/>
<organism evidence="3 4">
    <name type="scientific">Clostridium thailandense</name>
    <dbReference type="NCBI Taxonomy" id="2794346"/>
    <lineage>
        <taxon>Bacteria</taxon>
        <taxon>Bacillati</taxon>
        <taxon>Bacillota</taxon>
        <taxon>Clostridia</taxon>
        <taxon>Eubacteriales</taxon>
        <taxon>Clostridiaceae</taxon>
        <taxon>Clostridium</taxon>
    </lineage>
</organism>
<evidence type="ECO:0000259" key="2">
    <source>
        <dbReference type="Pfam" id="PF08241"/>
    </source>
</evidence>
<evidence type="ECO:0000256" key="1">
    <source>
        <dbReference type="ARBA" id="ARBA00022679"/>
    </source>
</evidence>
<dbReference type="PANTHER" id="PTHR44068:SF1">
    <property type="entry name" value="HYPOTHETICAL LOC100005854"/>
    <property type="match status" value="1"/>
</dbReference>
<dbReference type="CDD" id="cd02440">
    <property type="entry name" value="AdoMet_MTases"/>
    <property type="match status" value="1"/>
</dbReference>
<dbReference type="GO" id="GO:0016126">
    <property type="term" value="P:sterol biosynthetic process"/>
    <property type="evidence" value="ECO:0007669"/>
    <property type="project" value="TreeGrafter"/>
</dbReference>
<dbReference type="PANTHER" id="PTHR44068">
    <property type="entry name" value="ZGC:194242"/>
    <property type="match status" value="1"/>
</dbReference>
<keyword evidence="1" id="KW-0808">Transferase</keyword>
<dbReference type="Pfam" id="PF08241">
    <property type="entry name" value="Methyltransf_11"/>
    <property type="match status" value="1"/>
</dbReference>
<sequence length="206" mass="23275">MNSEKEALEFDEIASNVFGPIYPVIASQIKEKMNIKEGTCIDIGCGGGHLGVEMTKISNLFTYLLDISPYALKVADNRIKSNNFEHRMKTILGDVLNIPFENETVELAISRGSVWFWEDQVKAFKEIYRVLSKGGCAYIGGGFGNAKIKKEVFEKMEARDGNWEERRKGFVKDNNAEKFNKILTEADIPSYEIIDDDTGLWACIKK</sequence>
<feature type="domain" description="Methyltransferase type 11" evidence="2">
    <location>
        <begin position="41"/>
        <end position="138"/>
    </location>
</feature>
<dbReference type="Proteomes" id="UP000694308">
    <property type="component" value="Unassembled WGS sequence"/>
</dbReference>
<keyword evidence="4" id="KW-1185">Reference proteome</keyword>
<evidence type="ECO:0000313" key="3">
    <source>
        <dbReference type="EMBL" id="MBV7274108.1"/>
    </source>
</evidence>
<name>A0A949U0A8_9CLOT</name>
<gene>
    <name evidence="3" type="ORF">I6U48_14475</name>
</gene>
<dbReference type="EMBL" id="JAEEGC010000066">
    <property type="protein sequence ID" value="MBV7274108.1"/>
    <property type="molecule type" value="Genomic_DNA"/>
</dbReference>
<proteinExistence type="predicted"/>
<evidence type="ECO:0000313" key="4">
    <source>
        <dbReference type="Proteomes" id="UP000694308"/>
    </source>
</evidence>
<dbReference type="GO" id="GO:0032259">
    <property type="term" value="P:methylation"/>
    <property type="evidence" value="ECO:0007669"/>
    <property type="project" value="UniProtKB-KW"/>
</dbReference>
<keyword evidence="3" id="KW-0489">Methyltransferase</keyword>
<dbReference type="InterPro" id="IPR050447">
    <property type="entry name" value="Erg6_SMT_methyltransf"/>
</dbReference>
<dbReference type="RefSeq" id="WP_218321176.1">
    <property type="nucleotide sequence ID" value="NZ_JAEEGC010000066.1"/>
</dbReference>
<dbReference type="InterPro" id="IPR013216">
    <property type="entry name" value="Methyltransf_11"/>
</dbReference>
<dbReference type="GO" id="GO:0003838">
    <property type="term" value="F:sterol 24-C-methyltransferase activity"/>
    <property type="evidence" value="ECO:0007669"/>
    <property type="project" value="TreeGrafter"/>
</dbReference>